<gene>
    <name evidence="1" type="ORF">V6N12_001564</name>
</gene>
<organism evidence="1 2">
    <name type="scientific">Hibiscus sabdariffa</name>
    <name type="common">roselle</name>
    <dbReference type="NCBI Taxonomy" id="183260"/>
    <lineage>
        <taxon>Eukaryota</taxon>
        <taxon>Viridiplantae</taxon>
        <taxon>Streptophyta</taxon>
        <taxon>Embryophyta</taxon>
        <taxon>Tracheophyta</taxon>
        <taxon>Spermatophyta</taxon>
        <taxon>Magnoliopsida</taxon>
        <taxon>eudicotyledons</taxon>
        <taxon>Gunneridae</taxon>
        <taxon>Pentapetalae</taxon>
        <taxon>rosids</taxon>
        <taxon>malvids</taxon>
        <taxon>Malvales</taxon>
        <taxon>Malvaceae</taxon>
        <taxon>Malvoideae</taxon>
        <taxon>Hibiscus</taxon>
    </lineage>
</organism>
<evidence type="ECO:0000313" key="2">
    <source>
        <dbReference type="Proteomes" id="UP001472677"/>
    </source>
</evidence>
<reference evidence="1 2" key="1">
    <citation type="journal article" date="2024" name="G3 (Bethesda)">
        <title>Genome assembly of Hibiscus sabdariffa L. provides insights into metabolisms of medicinal natural products.</title>
        <authorList>
            <person name="Kim T."/>
        </authorList>
    </citation>
    <scope>NUCLEOTIDE SEQUENCE [LARGE SCALE GENOMIC DNA]</scope>
    <source>
        <strain evidence="1">TK-2024</strain>
        <tissue evidence="1">Old leaves</tissue>
    </source>
</reference>
<evidence type="ECO:0000313" key="1">
    <source>
        <dbReference type="EMBL" id="KAK8497250.1"/>
    </source>
</evidence>
<protein>
    <submittedName>
        <fullName evidence="1">Uncharacterized protein</fullName>
    </submittedName>
</protein>
<comment type="caution">
    <text evidence="1">The sequence shown here is derived from an EMBL/GenBank/DDBJ whole genome shotgun (WGS) entry which is preliminary data.</text>
</comment>
<name>A0ABR2AT31_9ROSI</name>
<sequence>MKRVRNEGDDKIDVEVSISVDVYVENESPKTLPIVVSSVNKTMPSKLYASMVVGKDMRLEGVAEEICDEEISLTNVDVRVNRDGPLWVTSSYSGSLIFNDGSKRLPNICGGDVLFVDVLREEDEVSGNEELEIVGASKKVESGVGKARAHGLTTTVQHKVAVKKHGNSPKDNTQILEVQDKGLASSTFRRHFKDFMRIHHPELVALMDPRVSGRKADNILQRLGFVNSFRIKAHGLVKGYGYYVMTLFKLRDRNTKFYHAFASSQHCANKVAGFRKDNREWCTNPGHLHVLASGFYKLLFTSSGADSSSYPIHGHFPSVEA</sequence>
<keyword evidence="2" id="KW-1185">Reference proteome</keyword>
<accession>A0ABR2AT31</accession>
<proteinExistence type="predicted"/>
<dbReference type="Proteomes" id="UP001472677">
    <property type="component" value="Unassembled WGS sequence"/>
</dbReference>
<dbReference type="EMBL" id="JBBPBM010000323">
    <property type="protein sequence ID" value="KAK8497250.1"/>
    <property type="molecule type" value="Genomic_DNA"/>
</dbReference>